<evidence type="ECO:0000256" key="4">
    <source>
        <dbReference type="ARBA" id="ARBA00023033"/>
    </source>
</evidence>
<evidence type="ECO:0000256" key="3">
    <source>
        <dbReference type="ARBA" id="ARBA00023002"/>
    </source>
</evidence>
<accession>A0ABU2JFS2</accession>
<dbReference type="PANTHER" id="PTHR30137:SF16">
    <property type="entry name" value="BLL0895 PROTEIN"/>
    <property type="match status" value="1"/>
</dbReference>
<organism evidence="6 7">
    <name type="scientific">Jatrophihabitans lederbergiae</name>
    <dbReference type="NCBI Taxonomy" id="3075547"/>
    <lineage>
        <taxon>Bacteria</taxon>
        <taxon>Bacillati</taxon>
        <taxon>Actinomycetota</taxon>
        <taxon>Actinomycetes</taxon>
        <taxon>Jatrophihabitantales</taxon>
        <taxon>Jatrophihabitantaceae</taxon>
        <taxon>Jatrophihabitans</taxon>
    </lineage>
</organism>
<gene>
    <name evidence="6" type="ORF">RM423_20870</name>
</gene>
<name>A0ABU2JFS2_9ACTN</name>
<comment type="similarity">
    <text evidence="1">Belongs to the bacterial luciferase oxidoreductase family.</text>
</comment>
<evidence type="ECO:0000256" key="1">
    <source>
        <dbReference type="ARBA" id="ARBA00010426"/>
    </source>
</evidence>
<evidence type="ECO:0000313" key="6">
    <source>
        <dbReference type="EMBL" id="MDT0263831.1"/>
    </source>
</evidence>
<evidence type="ECO:0000256" key="2">
    <source>
        <dbReference type="ARBA" id="ARBA00022630"/>
    </source>
</evidence>
<dbReference type="Gene3D" id="3.20.20.30">
    <property type="entry name" value="Luciferase-like domain"/>
    <property type="match status" value="1"/>
</dbReference>
<evidence type="ECO:0000259" key="5">
    <source>
        <dbReference type="Pfam" id="PF00296"/>
    </source>
</evidence>
<dbReference type="SUPFAM" id="SSF51679">
    <property type="entry name" value="Bacterial luciferase-like"/>
    <property type="match status" value="1"/>
</dbReference>
<dbReference type="InterPro" id="IPR036661">
    <property type="entry name" value="Luciferase-like_sf"/>
</dbReference>
<evidence type="ECO:0000313" key="7">
    <source>
        <dbReference type="Proteomes" id="UP001183176"/>
    </source>
</evidence>
<keyword evidence="7" id="KW-1185">Reference proteome</keyword>
<dbReference type="EC" id="1.-.-.-" evidence="6"/>
<dbReference type="InterPro" id="IPR050766">
    <property type="entry name" value="Bact_Lucif_Oxidored"/>
</dbReference>
<keyword evidence="4" id="KW-0503">Monooxygenase</keyword>
<dbReference type="InterPro" id="IPR011251">
    <property type="entry name" value="Luciferase-like_dom"/>
</dbReference>
<dbReference type="EMBL" id="JAVREH010000054">
    <property type="protein sequence ID" value="MDT0263831.1"/>
    <property type="molecule type" value="Genomic_DNA"/>
</dbReference>
<comment type="caution">
    <text evidence="6">The sequence shown here is derived from an EMBL/GenBank/DDBJ whole genome shotgun (WGS) entry which is preliminary data.</text>
</comment>
<keyword evidence="3 6" id="KW-0560">Oxidoreductase</keyword>
<sequence>MSLKFGAFIPPFHALGEDPSAAIRRDLRLIEWLDELGFAEAWVGEHHSGGWAPVSSPEVLLAAAVERTRRIMLGTGVVSLPYHHPMMVASRLVQLDQQSRGRIMMGAGAGVSPADASMFGIAATDQRRMMIESLEAIVELLTSDEPVNRKTDWFELNDARLAVRPYQRPRFDIAVASAGSERGMRLAARYGLSPLNFAGRPGMVEPPLSALWAAGQDEAAKLGTSVDRASWRVAICTHVAETREKAFEQVRGGMGAWFRDYVIGTMGASATLPEGREVEAAVEAGTALIGSPDDVIEGIERLLDESGGFGTLLVNVQDWASPHQVRDSFELMARFVVPHFSGSTDSLRRSQAWVAERRSDFAAQGREAAQLASSS</sequence>
<dbReference type="RefSeq" id="WP_311424975.1">
    <property type="nucleotide sequence ID" value="NZ_JAVREH010000054.1"/>
</dbReference>
<protein>
    <submittedName>
        <fullName evidence="6">LLM class flavin-dependent oxidoreductase</fullName>
        <ecNumber evidence="6">1.-.-.-</ecNumber>
    </submittedName>
</protein>
<reference evidence="7" key="1">
    <citation type="submission" date="2023-07" db="EMBL/GenBank/DDBJ databases">
        <title>30 novel species of actinomycetes from the DSMZ collection.</title>
        <authorList>
            <person name="Nouioui I."/>
        </authorList>
    </citation>
    <scope>NUCLEOTIDE SEQUENCE [LARGE SCALE GENOMIC DNA]</scope>
    <source>
        <strain evidence="7">DSM 44399</strain>
    </source>
</reference>
<dbReference type="Pfam" id="PF00296">
    <property type="entry name" value="Bac_luciferase"/>
    <property type="match status" value="1"/>
</dbReference>
<keyword evidence="2" id="KW-0285">Flavoprotein</keyword>
<feature type="domain" description="Luciferase-like" evidence="5">
    <location>
        <begin position="4"/>
        <end position="306"/>
    </location>
</feature>
<dbReference type="PANTHER" id="PTHR30137">
    <property type="entry name" value="LUCIFERASE-LIKE MONOOXYGENASE"/>
    <property type="match status" value="1"/>
</dbReference>
<dbReference type="GO" id="GO:0016491">
    <property type="term" value="F:oxidoreductase activity"/>
    <property type="evidence" value="ECO:0007669"/>
    <property type="project" value="UniProtKB-KW"/>
</dbReference>
<dbReference type="Proteomes" id="UP001183176">
    <property type="component" value="Unassembled WGS sequence"/>
</dbReference>
<proteinExistence type="inferred from homology"/>